<reference evidence="1" key="1">
    <citation type="submission" date="2023-06" db="EMBL/GenBank/DDBJ databases">
        <title>Two novel species of Acinetobacter isolated from motorbike repairing workshop in Vietnam.</title>
        <authorList>
            <person name="Le N.T.T."/>
        </authorList>
    </citation>
    <scope>NUCLEOTIDE SEQUENCE</scope>
    <source>
        <strain evidence="1">VNH17</strain>
    </source>
</reference>
<dbReference type="EMBL" id="JAUDZE010000002">
    <property type="protein sequence ID" value="MDN0014159.1"/>
    <property type="molecule type" value="Genomic_DNA"/>
</dbReference>
<dbReference type="Proteomes" id="UP001168524">
    <property type="component" value="Unassembled WGS sequence"/>
</dbReference>
<evidence type="ECO:0000313" key="1">
    <source>
        <dbReference type="EMBL" id="MDN0014159.1"/>
    </source>
</evidence>
<name>A0ABT7WNB4_9GAMM</name>
<evidence type="ECO:0000313" key="2">
    <source>
        <dbReference type="Proteomes" id="UP001168524"/>
    </source>
</evidence>
<accession>A0ABT7WNB4</accession>
<gene>
    <name evidence="1" type="ORF">QTA56_07900</name>
</gene>
<proteinExistence type="predicted"/>
<dbReference type="RefSeq" id="WP_267980383.1">
    <property type="nucleotide sequence ID" value="NZ_JAPQKF010000002.1"/>
</dbReference>
<organism evidence="1 2">
    <name type="scientific">Acinetobacter thutiue</name>
    <dbReference type="NCBI Taxonomy" id="2998078"/>
    <lineage>
        <taxon>Bacteria</taxon>
        <taxon>Pseudomonadati</taxon>
        <taxon>Pseudomonadota</taxon>
        <taxon>Gammaproteobacteria</taxon>
        <taxon>Moraxellales</taxon>
        <taxon>Moraxellaceae</taxon>
        <taxon>Acinetobacter</taxon>
    </lineage>
</organism>
<sequence length="86" mass="10097">MHMQYYKNLSVEQISETEFLLRVTDRKLAGELRQRFGIFGRYIAELKPIKDVNGEVLEDLFKISGMDSVVFNRHFNTLATELFQPI</sequence>
<keyword evidence="2" id="KW-1185">Reference proteome</keyword>
<protein>
    <submittedName>
        <fullName evidence="1">Uncharacterized protein</fullName>
    </submittedName>
</protein>
<comment type="caution">
    <text evidence="1">The sequence shown here is derived from an EMBL/GenBank/DDBJ whole genome shotgun (WGS) entry which is preliminary data.</text>
</comment>